<dbReference type="Pfam" id="PF01915">
    <property type="entry name" value="Glyco_hydro_3_C"/>
    <property type="match status" value="1"/>
</dbReference>
<dbReference type="InterPro" id="IPR001764">
    <property type="entry name" value="Glyco_hydro_3_N"/>
</dbReference>
<evidence type="ECO:0000256" key="4">
    <source>
        <dbReference type="ARBA" id="ARBA00074219"/>
    </source>
</evidence>
<dbReference type="InterPro" id="IPR017853">
    <property type="entry name" value="GH"/>
</dbReference>
<evidence type="ECO:0000256" key="3">
    <source>
        <dbReference type="ARBA" id="ARBA00058905"/>
    </source>
</evidence>
<dbReference type="Pfam" id="PF14310">
    <property type="entry name" value="Fn3-like"/>
    <property type="match status" value="1"/>
</dbReference>
<dbReference type="InterPro" id="IPR050288">
    <property type="entry name" value="Cellulose_deg_GH3"/>
</dbReference>
<dbReference type="FunFam" id="2.60.40.10:FF:000495">
    <property type="entry name" value="Periplasmic beta-glucosidase"/>
    <property type="match status" value="1"/>
</dbReference>
<dbReference type="AlphaFoldDB" id="A0AA96FEY3"/>
<dbReference type="GO" id="GO:0005975">
    <property type="term" value="P:carbohydrate metabolic process"/>
    <property type="evidence" value="ECO:0007669"/>
    <property type="project" value="InterPro"/>
</dbReference>
<dbReference type="InterPro" id="IPR036881">
    <property type="entry name" value="Glyco_hydro_3_C_sf"/>
</dbReference>
<dbReference type="SUPFAM" id="SSF51445">
    <property type="entry name" value="(Trans)glycosidases"/>
    <property type="match status" value="1"/>
</dbReference>
<feature type="domain" description="Fibronectin type III-like" evidence="5">
    <location>
        <begin position="579"/>
        <end position="647"/>
    </location>
</feature>
<dbReference type="Gene3D" id="3.20.20.300">
    <property type="entry name" value="Glycoside hydrolase, family 3, N-terminal domain"/>
    <property type="match status" value="1"/>
</dbReference>
<dbReference type="PANTHER" id="PTHR42715">
    <property type="entry name" value="BETA-GLUCOSIDASE"/>
    <property type="match status" value="1"/>
</dbReference>
<dbReference type="EMBL" id="CP134880">
    <property type="protein sequence ID" value="WNM27326.1"/>
    <property type="molecule type" value="Genomic_DNA"/>
</dbReference>
<dbReference type="InterPro" id="IPR002772">
    <property type="entry name" value="Glyco_hydro_3_C"/>
</dbReference>
<evidence type="ECO:0000256" key="2">
    <source>
        <dbReference type="ARBA" id="ARBA00022801"/>
    </source>
</evidence>
<organism evidence="6">
    <name type="scientific">Demequina capsici</name>
    <dbReference type="NCBI Taxonomy" id="3075620"/>
    <lineage>
        <taxon>Bacteria</taxon>
        <taxon>Bacillati</taxon>
        <taxon>Actinomycetota</taxon>
        <taxon>Actinomycetes</taxon>
        <taxon>Micrococcales</taxon>
        <taxon>Demequinaceae</taxon>
        <taxon>Demequina</taxon>
    </lineage>
</organism>
<dbReference type="KEGG" id="dcp:RN607_14160"/>
<reference evidence="6" key="1">
    <citation type="submission" date="2023-09" db="EMBL/GenBank/DDBJ databases">
        <title>Demequina sp. a novel bacteria isolated from Capsicum annuum.</title>
        <authorList>
            <person name="Humaira Z."/>
            <person name="Lee J."/>
            <person name="Cho D."/>
        </authorList>
    </citation>
    <scope>NUCLEOTIDE SEQUENCE</scope>
    <source>
        <strain evidence="6">PMTSA13</strain>
    </source>
</reference>
<keyword evidence="2 6" id="KW-0378">Hydrolase</keyword>
<evidence type="ECO:0000313" key="6">
    <source>
        <dbReference type="EMBL" id="WNM27326.1"/>
    </source>
</evidence>
<dbReference type="Pfam" id="PF00933">
    <property type="entry name" value="Glyco_hydro_3"/>
    <property type="match status" value="1"/>
</dbReference>
<evidence type="ECO:0000259" key="5">
    <source>
        <dbReference type="SMART" id="SM01217"/>
    </source>
</evidence>
<dbReference type="SMART" id="SM01217">
    <property type="entry name" value="Fn3_like"/>
    <property type="match status" value="1"/>
</dbReference>
<dbReference type="SUPFAM" id="SSF52279">
    <property type="entry name" value="Beta-D-glucan exohydrolase, C-terminal domain"/>
    <property type="match status" value="1"/>
</dbReference>
<dbReference type="Proteomes" id="UP001303408">
    <property type="component" value="Chromosome"/>
</dbReference>
<proteinExistence type="inferred from homology"/>
<dbReference type="RefSeq" id="WP_313543294.1">
    <property type="nucleotide sequence ID" value="NZ_CP134880.1"/>
</dbReference>
<dbReference type="InterPro" id="IPR026891">
    <property type="entry name" value="Fn3-like"/>
</dbReference>
<sequence>MPDPTTLTLEEKARLVFGADFWTTVGIEDKGVPSAMLTDGPHGLRKQMAGSDHLGINASVPATAFPTAATTGSSWNPALLERMGAALAAECRVQEVDVLLGPGINMKRSPLGGRNFEYFSEDPLLAGELGAAWINGLQALGVGASVKHFAANSQETDRMRISAELDERTLREIYLPAFERVVKKSQPATVMCSYNRINGVRASENHWLLTEVLRDEWGFEGYVVSDWGATWDPVAALKAGLDLTMPSTGEAGPATVVAAVKDGSLDEAVLDQAVQRILDVHARLRATRTEVTFAASAHHEIAREIAADSAVLLKNDGGLLPLAQDGGTIAVLGPFATAPRYQGAGSSHVNPTRLDEPLAAIAEATGRDVVHAPAYRFDGGKDDALLGVAVDAAAQADVVVLMLGLPDAVESEGWDREHMDLPQVQLDTLSAVAAANPRVVVVLSHGAVVSLEHVVGKAPAILDMWLAGQAGGSALAQILFGLAEPGGRLAETVPWRLEHTPAYVNWPGGDKVVRHGERVYIGYRWYDTTDRDVAFPFGHGLSYTTFAHELLGVDVPDPTIAAATVRVRVTNTGERAGSDVVQVYVGDPVAGVDRPVRELRAFQKVALAPGEATVVELALDDRAFAYWGTQGWTVEPGEYVVEVGRSSRDIVATQSIVLDVPPVVVPLDVDSNFGDWLAHPIGARVLEEFGKAAAAGDSAGMLADEEMAGMMLQMPMVKVADFVAPGRGEQTVRGMLEALERLA</sequence>
<name>A0AA96FEY3_9MICO</name>
<dbReference type="GO" id="GO:0008422">
    <property type="term" value="F:beta-glucosidase activity"/>
    <property type="evidence" value="ECO:0007669"/>
    <property type="project" value="UniProtKB-ARBA"/>
</dbReference>
<evidence type="ECO:0000256" key="1">
    <source>
        <dbReference type="ARBA" id="ARBA00005336"/>
    </source>
</evidence>
<dbReference type="Gene3D" id="2.60.40.10">
    <property type="entry name" value="Immunoglobulins"/>
    <property type="match status" value="1"/>
</dbReference>
<comment type="similarity">
    <text evidence="1">Belongs to the glycosyl hydrolase 3 family.</text>
</comment>
<dbReference type="InterPro" id="IPR036962">
    <property type="entry name" value="Glyco_hydro_3_N_sf"/>
</dbReference>
<dbReference type="PRINTS" id="PR00133">
    <property type="entry name" value="GLHYDRLASE3"/>
</dbReference>
<dbReference type="Gene3D" id="3.40.50.1700">
    <property type="entry name" value="Glycoside hydrolase family 3 C-terminal domain"/>
    <property type="match status" value="1"/>
</dbReference>
<protein>
    <recommendedName>
        <fullName evidence="4">Exo-alpha-(1-&gt;6)-L-arabinopyranosidase</fullName>
    </recommendedName>
</protein>
<dbReference type="InterPro" id="IPR013783">
    <property type="entry name" value="Ig-like_fold"/>
</dbReference>
<accession>A0AA96FEY3</accession>
<gene>
    <name evidence="6" type="ORF">RN607_14160</name>
</gene>
<comment type="function">
    <text evidence="3">Catalyzes the hydrolysis of a non-reducing terminal alpha-L-arabinopyranosidic linkage in ginsenoside Rb2 (alpha-L-arabinopyranosyl-(1-&gt;6)-alpha-D-glucopyranosyl) to release alpha-D-glucopyranosyl (Rd). It is not able to hydrolyze alpha-L-arabinofuranosyl-(1-&gt;6)-alpha-D-glucopyranosyl (Rc).</text>
</comment>
<dbReference type="PANTHER" id="PTHR42715:SF10">
    <property type="entry name" value="BETA-GLUCOSIDASE"/>
    <property type="match status" value="1"/>
</dbReference>